<dbReference type="Proteomes" id="UP000295217">
    <property type="component" value="Unassembled WGS sequence"/>
</dbReference>
<protein>
    <submittedName>
        <fullName evidence="5">Phosphopentomutase</fullName>
        <ecNumber evidence="5">5.4.2.7</ecNumber>
    </submittedName>
</protein>
<keyword evidence="3" id="KW-0464">Manganese</keyword>
<keyword evidence="2" id="KW-0479">Metal-binding</keyword>
<dbReference type="AlphaFoldDB" id="A0A4R5AN80"/>
<dbReference type="PANTHER" id="PTHR21110">
    <property type="entry name" value="PHOSPHOPENTOMUTASE"/>
    <property type="match status" value="1"/>
</dbReference>
<reference evidence="5 6" key="1">
    <citation type="submission" date="2019-02" db="EMBL/GenBank/DDBJ databases">
        <title>Draft genome sequences of novel Actinobacteria.</title>
        <authorList>
            <person name="Sahin N."/>
            <person name="Ay H."/>
            <person name="Saygin H."/>
        </authorList>
    </citation>
    <scope>NUCLEOTIDE SEQUENCE [LARGE SCALE GENOMIC DNA]</scope>
    <source>
        <strain evidence="5 6">8K307</strain>
    </source>
</reference>
<dbReference type="GO" id="GO:0005829">
    <property type="term" value="C:cytosol"/>
    <property type="evidence" value="ECO:0007669"/>
    <property type="project" value="TreeGrafter"/>
</dbReference>
<evidence type="ECO:0000313" key="5">
    <source>
        <dbReference type="EMBL" id="TDD73089.1"/>
    </source>
</evidence>
<dbReference type="InterPro" id="IPR017850">
    <property type="entry name" value="Alkaline_phosphatase_core_sf"/>
</dbReference>
<dbReference type="GO" id="GO:0043094">
    <property type="term" value="P:metabolic compound salvage"/>
    <property type="evidence" value="ECO:0007669"/>
    <property type="project" value="InterPro"/>
</dbReference>
<dbReference type="InterPro" id="IPR010045">
    <property type="entry name" value="DeoB"/>
</dbReference>
<keyword evidence="5" id="KW-0413">Isomerase</keyword>
<dbReference type="OrthoDB" id="9769930at2"/>
<dbReference type="RefSeq" id="WP_132101159.1">
    <property type="nucleotide sequence ID" value="NZ_SMLB01000001.1"/>
</dbReference>
<feature type="domain" description="Metalloenzyme" evidence="4">
    <location>
        <begin position="289"/>
        <end position="406"/>
    </location>
</feature>
<dbReference type="Pfam" id="PF01676">
    <property type="entry name" value="Metalloenzyme"/>
    <property type="match status" value="1"/>
</dbReference>
<evidence type="ECO:0000256" key="2">
    <source>
        <dbReference type="ARBA" id="ARBA00022723"/>
    </source>
</evidence>
<comment type="caution">
    <text evidence="5">The sequence shown here is derived from an EMBL/GenBank/DDBJ whole genome shotgun (WGS) entry which is preliminary data.</text>
</comment>
<dbReference type="EC" id="5.4.2.7" evidence="5"/>
<evidence type="ECO:0000256" key="1">
    <source>
        <dbReference type="ARBA" id="ARBA00010373"/>
    </source>
</evidence>
<evidence type="ECO:0000259" key="4">
    <source>
        <dbReference type="Pfam" id="PF01676"/>
    </source>
</evidence>
<dbReference type="EMBL" id="SMLB01000001">
    <property type="protein sequence ID" value="TDD73089.1"/>
    <property type="molecule type" value="Genomic_DNA"/>
</dbReference>
<dbReference type="PANTHER" id="PTHR21110:SF0">
    <property type="entry name" value="PHOSPHOPENTOMUTASE"/>
    <property type="match status" value="1"/>
</dbReference>
<dbReference type="GO" id="GO:0009117">
    <property type="term" value="P:nucleotide metabolic process"/>
    <property type="evidence" value="ECO:0007669"/>
    <property type="project" value="InterPro"/>
</dbReference>
<comment type="similarity">
    <text evidence="1">Belongs to the phosphopentomutase family.</text>
</comment>
<dbReference type="GO" id="GO:0000287">
    <property type="term" value="F:magnesium ion binding"/>
    <property type="evidence" value="ECO:0007669"/>
    <property type="project" value="InterPro"/>
</dbReference>
<dbReference type="GO" id="GO:0008973">
    <property type="term" value="F:phosphopentomutase activity"/>
    <property type="evidence" value="ECO:0007669"/>
    <property type="project" value="UniProtKB-EC"/>
</dbReference>
<sequence>MKPSHLEPAGRSATVLILDGFGSGAMPDVATVWESDTAADTVAAVATWSVRERGRPLRVPHLAGLGLAALRPDLSDVLAAPLPLLRAAGARAGLGYPGADSFAGHQTLMGADMSHVVLCRLADRIDVVTAALRARGHRVRPLDHRPVLVVDGVALVHDNLEADPGLNWNVSARLGDLQFAAILEIAQIVREVAPVARVIAVGGHSDRPLAAAVRPGPGDTVGLDTPASGFYRNGGLRVQHLGAQVDHARQLHEAAARSGHRVVLIGKAADLLVTDSPVDRRPGVDTAAVLADVARAAGHGLVVANVQQTDLAGHSQDPAAFADQLEAVDRALPRIVERLGPRDLLVVTGDHGNDPTAGHPFHTREWVPVLAGTGTEGGTGASMRRGRDLASLADIGASVAHWLGLPAQSTAIGVAGDLVAGTSAEPAHSGLG</sequence>
<evidence type="ECO:0000256" key="3">
    <source>
        <dbReference type="ARBA" id="ARBA00023211"/>
    </source>
</evidence>
<evidence type="ECO:0000313" key="6">
    <source>
        <dbReference type="Proteomes" id="UP000295217"/>
    </source>
</evidence>
<dbReference type="SUPFAM" id="SSF53649">
    <property type="entry name" value="Alkaline phosphatase-like"/>
    <property type="match status" value="1"/>
</dbReference>
<organism evidence="5 6">
    <name type="scientific">Jiangella aurantiaca</name>
    <dbReference type="NCBI Taxonomy" id="2530373"/>
    <lineage>
        <taxon>Bacteria</taxon>
        <taxon>Bacillati</taxon>
        <taxon>Actinomycetota</taxon>
        <taxon>Actinomycetes</taxon>
        <taxon>Jiangellales</taxon>
        <taxon>Jiangellaceae</taxon>
        <taxon>Jiangella</taxon>
    </lineage>
</organism>
<keyword evidence="6" id="KW-1185">Reference proteome</keyword>
<proteinExistence type="inferred from homology"/>
<gene>
    <name evidence="5" type="ORF">E1262_00970</name>
</gene>
<dbReference type="Gene3D" id="3.40.720.10">
    <property type="entry name" value="Alkaline Phosphatase, subunit A"/>
    <property type="match status" value="2"/>
</dbReference>
<accession>A0A4R5AN80</accession>
<name>A0A4R5AN80_9ACTN</name>
<dbReference type="NCBIfam" id="NF009049">
    <property type="entry name" value="PRK12383.1"/>
    <property type="match status" value="1"/>
</dbReference>
<dbReference type="InterPro" id="IPR006124">
    <property type="entry name" value="Metalloenzyme"/>
</dbReference>